<keyword evidence="2" id="KW-0540">Nuclease</keyword>
<gene>
    <name evidence="2" type="primary">52</name>
    <name evidence="2" type="ORF">SEA_SEBASTISAURUS_52</name>
</gene>
<dbReference type="CDD" id="cd00085">
    <property type="entry name" value="HNHc"/>
    <property type="match status" value="1"/>
</dbReference>
<keyword evidence="2" id="KW-0255">Endonuclease</keyword>
<protein>
    <submittedName>
        <fullName evidence="2">HNH endonuclease</fullName>
    </submittedName>
</protein>
<name>A0A411B3V4_9CAUD</name>
<feature type="domain" description="HNH nuclease" evidence="1">
    <location>
        <begin position="51"/>
        <end position="103"/>
    </location>
</feature>
<dbReference type="Gene3D" id="1.10.30.50">
    <property type="match status" value="1"/>
</dbReference>
<evidence type="ECO:0000313" key="3">
    <source>
        <dbReference type="Proteomes" id="UP000289178"/>
    </source>
</evidence>
<dbReference type="Pfam" id="PF01844">
    <property type="entry name" value="HNH"/>
    <property type="match status" value="1"/>
</dbReference>
<evidence type="ECO:0000313" key="2">
    <source>
        <dbReference type="EMBL" id="QAX95040.1"/>
    </source>
</evidence>
<dbReference type="GO" id="GO:0003676">
    <property type="term" value="F:nucleic acid binding"/>
    <property type="evidence" value="ECO:0007669"/>
    <property type="project" value="InterPro"/>
</dbReference>
<dbReference type="InterPro" id="IPR003615">
    <property type="entry name" value="HNH_nuc"/>
</dbReference>
<dbReference type="GO" id="GO:0004519">
    <property type="term" value="F:endonuclease activity"/>
    <property type="evidence" value="ECO:0007669"/>
    <property type="project" value="UniProtKB-KW"/>
</dbReference>
<evidence type="ECO:0000259" key="1">
    <source>
        <dbReference type="SMART" id="SM00507"/>
    </source>
</evidence>
<organism evidence="2 3">
    <name type="scientific">Streptomyces phage Sebastisaurus</name>
    <dbReference type="NCBI Taxonomy" id="2510572"/>
    <lineage>
        <taxon>Viruses</taxon>
        <taxon>Duplodnaviria</taxon>
        <taxon>Heunggongvirae</taxon>
        <taxon>Uroviricota</taxon>
        <taxon>Caudoviricetes</taxon>
        <taxon>Colingsworthviridae</taxon>
        <taxon>Sebastisaurusvirus</taxon>
        <taxon>Sebastisaurusvirus sebastisaurus</taxon>
    </lineage>
</organism>
<dbReference type="EMBL" id="MK450433">
    <property type="protein sequence ID" value="QAX95040.1"/>
    <property type="molecule type" value="Genomic_DNA"/>
</dbReference>
<dbReference type="GO" id="GO:0008270">
    <property type="term" value="F:zinc ion binding"/>
    <property type="evidence" value="ECO:0007669"/>
    <property type="project" value="InterPro"/>
</dbReference>
<reference evidence="2 3" key="1">
    <citation type="submission" date="2019-01" db="EMBL/GenBank/DDBJ databases">
        <authorList>
            <person name="Layton S.R."/>
            <person name="Mercado N.B."/>
            <person name="Kim T."/>
            <person name="Hughes L.E."/>
            <person name="Garlena R.A."/>
            <person name="Russell D.A."/>
            <person name="Pope W.H."/>
            <person name="Jacobs-Sera D."/>
            <person name="Hatfull G.F."/>
        </authorList>
    </citation>
    <scope>NUCLEOTIDE SEQUENCE [LARGE SCALE GENOMIC DNA]</scope>
</reference>
<dbReference type="Proteomes" id="UP000289178">
    <property type="component" value="Segment"/>
</dbReference>
<proteinExistence type="predicted"/>
<keyword evidence="3" id="KW-1185">Reference proteome</keyword>
<dbReference type="SMART" id="SM00507">
    <property type="entry name" value="HNHc"/>
    <property type="match status" value="1"/>
</dbReference>
<keyword evidence="2" id="KW-0378">Hydrolase</keyword>
<dbReference type="InterPro" id="IPR002711">
    <property type="entry name" value="HNH"/>
</dbReference>
<accession>A0A411B3V4</accession>
<sequence length="115" mass="13013">MRTRCLECREWATHSGRCALHHSHYTARRSVQSHAKRREAIARGNNAAARLRKAVRKAMAGQCVMCLRVFLPSQVDIDHKLPLARGGEDIDSNVQVLCKSCHKTKTAMDFGKRPF</sequence>